<dbReference type="PIRSF" id="PIRSF010260">
    <property type="entry name" value="UCP010260"/>
    <property type="match status" value="1"/>
</dbReference>
<dbReference type="Pfam" id="PF09348">
    <property type="entry name" value="DUF1990"/>
    <property type="match status" value="1"/>
</dbReference>
<sequence length="167" mass="18463">MDLEAYRHLDLTYPEVGATAKRLPPGYRHMVVSHRIGTGRECFERAAERVSAWGMQRGVGLSVRASTPTAQQNTIAEMRMLWMRIPCRVVYVVREDDCSGFAYGTLPGHPVSGEELFLVHIDPQSGAVFASVTAFSRPASAFVKLLGPLAGWGQKLAARMYVRALVR</sequence>
<evidence type="ECO:0000313" key="3">
    <source>
        <dbReference type="Proteomes" id="UP000567922"/>
    </source>
</evidence>
<feature type="domain" description="DUF1990" evidence="1">
    <location>
        <begin position="12"/>
        <end position="164"/>
    </location>
</feature>
<dbReference type="RefSeq" id="WP_064440063.1">
    <property type="nucleotide sequence ID" value="NZ_BDDI01000006.1"/>
</dbReference>
<dbReference type="AlphaFoldDB" id="A0A839RPT7"/>
<gene>
    <name evidence="2" type="ORF">FHU29_002677</name>
</gene>
<organism evidence="2 3">
    <name type="scientific">Hoyosella altamirensis</name>
    <dbReference type="NCBI Taxonomy" id="616997"/>
    <lineage>
        <taxon>Bacteria</taxon>
        <taxon>Bacillati</taxon>
        <taxon>Actinomycetota</taxon>
        <taxon>Actinomycetes</taxon>
        <taxon>Mycobacteriales</taxon>
        <taxon>Hoyosellaceae</taxon>
        <taxon>Hoyosella</taxon>
    </lineage>
</organism>
<proteinExistence type="predicted"/>
<dbReference type="InterPro" id="IPR014457">
    <property type="entry name" value="UCP010260"/>
</dbReference>
<evidence type="ECO:0000259" key="1">
    <source>
        <dbReference type="Pfam" id="PF09348"/>
    </source>
</evidence>
<dbReference type="PANTHER" id="PTHR34202">
    <property type="entry name" value="UPF0548 PROTEIN"/>
    <property type="match status" value="1"/>
</dbReference>
<reference evidence="2 3" key="1">
    <citation type="submission" date="2020-08" db="EMBL/GenBank/DDBJ databases">
        <title>Sequencing the genomes of 1000 actinobacteria strains.</title>
        <authorList>
            <person name="Klenk H.-P."/>
        </authorList>
    </citation>
    <scope>NUCLEOTIDE SEQUENCE [LARGE SCALE GENOMIC DNA]</scope>
    <source>
        <strain evidence="2 3">DSM 45258</strain>
    </source>
</reference>
<accession>A0A839RPT7</accession>
<evidence type="ECO:0000313" key="2">
    <source>
        <dbReference type="EMBL" id="MBB3038228.1"/>
    </source>
</evidence>
<name>A0A839RPT7_9ACTN</name>
<dbReference type="OrthoDB" id="120660at2"/>
<dbReference type="EMBL" id="JACHWS010000002">
    <property type="protein sequence ID" value="MBB3038228.1"/>
    <property type="molecule type" value="Genomic_DNA"/>
</dbReference>
<keyword evidence="3" id="KW-1185">Reference proteome</keyword>
<dbReference type="InterPro" id="IPR018960">
    <property type="entry name" value="DUF1990"/>
</dbReference>
<dbReference type="PANTHER" id="PTHR34202:SF1">
    <property type="entry name" value="UPF0548 PROTEIN"/>
    <property type="match status" value="1"/>
</dbReference>
<protein>
    <submittedName>
        <fullName evidence="2">Uncharacterized protein (UPF0548 family)</fullName>
    </submittedName>
</protein>
<dbReference type="Proteomes" id="UP000567922">
    <property type="component" value="Unassembled WGS sequence"/>
</dbReference>
<comment type="caution">
    <text evidence="2">The sequence shown here is derived from an EMBL/GenBank/DDBJ whole genome shotgun (WGS) entry which is preliminary data.</text>
</comment>